<sequence>MYFLYSSNVVAPMQRSSPRPSIGFSRLPASIAPPAAPAPTTVWISSINKMICPLEEVTSFRTAFSLSSKSPRYLDPASSAPISNEISLLFIRGSGTSPRTIRWANPSAIAVLPTPGSPIITGLFLVLLQRI</sequence>
<reference evidence="1" key="1">
    <citation type="submission" date="2014-09" db="EMBL/GenBank/DDBJ databases">
        <authorList>
            <person name="Magalhaes I.L.F."/>
            <person name="Oliveira U."/>
            <person name="Santos F.R."/>
            <person name="Vidigal T.H.D.A."/>
            <person name="Brescovit A.D."/>
            <person name="Santos A.J."/>
        </authorList>
    </citation>
    <scope>NUCLEOTIDE SEQUENCE</scope>
    <source>
        <tissue evidence="1">Shoot tissue taken approximately 20 cm above the soil surface</tissue>
    </source>
</reference>
<dbReference type="AlphaFoldDB" id="A0A0A9E5D9"/>
<reference evidence="1" key="2">
    <citation type="journal article" date="2015" name="Data Brief">
        <title>Shoot transcriptome of the giant reed, Arundo donax.</title>
        <authorList>
            <person name="Barrero R.A."/>
            <person name="Guerrero F.D."/>
            <person name="Moolhuijzen P."/>
            <person name="Goolsby J.A."/>
            <person name="Tidwell J."/>
            <person name="Bellgard S.E."/>
            <person name="Bellgard M.I."/>
        </authorList>
    </citation>
    <scope>NUCLEOTIDE SEQUENCE</scope>
    <source>
        <tissue evidence="1">Shoot tissue taken approximately 20 cm above the soil surface</tissue>
    </source>
</reference>
<evidence type="ECO:0000313" key="1">
    <source>
        <dbReference type="EMBL" id="JAD95994.1"/>
    </source>
</evidence>
<dbReference type="AntiFam" id="ANF00122">
    <property type="entry name" value="Shadow ORF (opposite clpB)"/>
</dbReference>
<protein>
    <submittedName>
        <fullName evidence="1">Chaperone clpb, putative</fullName>
    </submittedName>
</protein>
<accession>A0A0A9E5D9</accession>
<proteinExistence type="predicted"/>
<organism evidence="1">
    <name type="scientific">Arundo donax</name>
    <name type="common">Giant reed</name>
    <name type="synonym">Donax arundinaceus</name>
    <dbReference type="NCBI Taxonomy" id="35708"/>
    <lineage>
        <taxon>Eukaryota</taxon>
        <taxon>Viridiplantae</taxon>
        <taxon>Streptophyta</taxon>
        <taxon>Embryophyta</taxon>
        <taxon>Tracheophyta</taxon>
        <taxon>Spermatophyta</taxon>
        <taxon>Magnoliopsida</taxon>
        <taxon>Liliopsida</taxon>
        <taxon>Poales</taxon>
        <taxon>Poaceae</taxon>
        <taxon>PACMAD clade</taxon>
        <taxon>Arundinoideae</taxon>
        <taxon>Arundineae</taxon>
        <taxon>Arundo</taxon>
    </lineage>
</organism>
<dbReference type="EMBL" id="GBRH01201901">
    <property type="protein sequence ID" value="JAD95994.1"/>
    <property type="molecule type" value="Transcribed_RNA"/>
</dbReference>
<name>A0A0A9E5D9_ARUDO</name>